<evidence type="ECO:0000313" key="2">
    <source>
        <dbReference type="Proteomes" id="UP000323321"/>
    </source>
</evidence>
<protein>
    <submittedName>
        <fullName evidence="1">Uncharacterized protein</fullName>
    </submittedName>
</protein>
<gene>
    <name evidence="1" type="ORF">DX932_31385</name>
</gene>
<evidence type="ECO:0000313" key="1">
    <source>
        <dbReference type="EMBL" id="KAA6448318.1"/>
    </source>
</evidence>
<dbReference type="AlphaFoldDB" id="A0A9W7PZ66"/>
<dbReference type="Proteomes" id="UP000323321">
    <property type="component" value="Unassembled WGS sequence"/>
</dbReference>
<accession>A0A9W7PZ66</accession>
<reference evidence="1 2" key="1">
    <citation type="submission" date="2018-08" db="EMBL/GenBank/DDBJ databases">
        <title>Bacillus phenotypic plasticity.</title>
        <authorList>
            <person name="Hurtado E."/>
        </authorList>
    </citation>
    <scope>NUCLEOTIDE SEQUENCE [LARGE SCALE GENOMIC DNA]</scope>
    <source>
        <strain evidence="1 2">111b</strain>
    </source>
</reference>
<proteinExistence type="predicted"/>
<dbReference type="EMBL" id="QSMZ01000057">
    <property type="protein sequence ID" value="KAA6448318.1"/>
    <property type="molecule type" value="Genomic_DNA"/>
</dbReference>
<name>A0A9W7PZ66_BACCE</name>
<sequence length="66" mass="7913">MSFGSVKSDDQELEKRIWIINKVLENQRYGYEETCFSHLKGHVSIPFRDIKTIYTLDEYKNAYHVK</sequence>
<comment type="caution">
    <text evidence="1">The sequence shown here is derived from an EMBL/GenBank/DDBJ whole genome shotgun (WGS) entry which is preliminary data.</text>
</comment>
<organism evidence="1 2">
    <name type="scientific">Bacillus cereus</name>
    <dbReference type="NCBI Taxonomy" id="1396"/>
    <lineage>
        <taxon>Bacteria</taxon>
        <taxon>Bacillati</taxon>
        <taxon>Bacillota</taxon>
        <taxon>Bacilli</taxon>
        <taxon>Bacillales</taxon>
        <taxon>Bacillaceae</taxon>
        <taxon>Bacillus</taxon>
        <taxon>Bacillus cereus group</taxon>
    </lineage>
</organism>